<proteinExistence type="predicted"/>
<evidence type="ECO:0000256" key="1">
    <source>
        <dbReference type="SAM" id="Phobius"/>
    </source>
</evidence>
<protein>
    <submittedName>
        <fullName evidence="2">Uncharacterized protein</fullName>
    </submittedName>
</protein>
<dbReference type="Proteomes" id="UP000826271">
    <property type="component" value="Unassembled WGS sequence"/>
</dbReference>
<feature type="transmembrane region" description="Helical" evidence="1">
    <location>
        <begin position="63"/>
        <end position="86"/>
    </location>
</feature>
<name>A0AAV6XU45_9LAMI</name>
<evidence type="ECO:0000313" key="3">
    <source>
        <dbReference type="Proteomes" id="UP000826271"/>
    </source>
</evidence>
<accession>A0AAV6XU45</accession>
<keyword evidence="1" id="KW-0812">Transmembrane</keyword>
<evidence type="ECO:0000313" key="2">
    <source>
        <dbReference type="EMBL" id="KAG8382628.1"/>
    </source>
</evidence>
<keyword evidence="1" id="KW-0472">Membrane</keyword>
<sequence>MNSIQFTRFLSCLNTNFYDKFLNNRMVCENDSIPYYVFVCGLMWHVNHYGIHFKHMIYAQYKFTAHILFVYGPKLNLMLSALFYLFKLINLLGHFSL</sequence>
<reference evidence="2" key="1">
    <citation type="submission" date="2019-10" db="EMBL/GenBank/DDBJ databases">
        <authorList>
            <person name="Zhang R."/>
            <person name="Pan Y."/>
            <person name="Wang J."/>
            <person name="Ma R."/>
            <person name="Yu S."/>
        </authorList>
    </citation>
    <scope>NUCLEOTIDE SEQUENCE</scope>
    <source>
        <strain evidence="2">LA-IB0</strain>
        <tissue evidence="2">Leaf</tissue>
    </source>
</reference>
<organism evidence="2 3">
    <name type="scientific">Buddleja alternifolia</name>
    <dbReference type="NCBI Taxonomy" id="168488"/>
    <lineage>
        <taxon>Eukaryota</taxon>
        <taxon>Viridiplantae</taxon>
        <taxon>Streptophyta</taxon>
        <taxon>Embryophyta</taxon>
        <taxon>Tracheophyta</taxon>
        <taxon>Spermatophyta</taxon>
        <taxon>Magnoliopsida</taxon>
        <taxon>eudicotyledons</taxon>
        <taxon>Gunneridae</taxon>
        <taxon>Pentapetalae</taxon>
        <taxon>asterids</taxon>
        <taxon>lamiids</taxon>
        <taxon>Lamiales</taxon>
        <taxon>Scrophulariaceae</taxon>
        <taxon>Buddlejeae</taxon>
        <taxon>Buddleja</taxon>
    </lineage>
</organism>
<gene>
    <name evidence="2" type="ORF">BUALT_Bualt05G0097200</name>
</gene>
<dbReference type="AlphaFoldDB" id="A0AAV6XU45"/>
<comment type="caution">
    <text evidence="2">The sequence shown here is derived from an EMBL/GenBank/DDBJ whole genome shotgun (WGS) entry which is preliminary data.</text>
</comment>
<dbReference type="EMBL" id="WHWC01000005">
    <property type="protein sequence ID" value="KAG8382628.1"/>
    <property type="molecule type" value="Genomic_DNA"/>
</dbReference>
<keyword evidence="1" id="KW-1133">Transmembrane helix</keyword>
<keyword evidence="3" id="KW-1185">Reference proteome</keyword>